<name>A0A4Y8TWL4_9MICC</name>
<dbReference type="PANTHER" id="PTHR40254">
    <property type="entry name" value="BLR0577 PROTEIN"/>
    <property type="match status" value="1"/>
</dbReference>
<dbReference type="SUPFAM" id="SSF51905">
    <property type="entry name" value="FAD/NAD(P)-binding domain"/>
    <property type="match status" value="1"/>
</dbReference>
<evidence type="ECO:0000259" key="2">
    <source>
        <dbReference type="Pfam" id="PF13454"/>
    </source>
</evidence>
<proteinExistence type="predicted"/>
<feature type="region of interest" description="Disordered" evidence="1">
    <location>
        <begin position="228"/>
        <end position="256"/>
    </location>
</feature>
<gene>
    <name evidence="3" type="ORF">EXY26_02330</name>
</gene>
<dbReference type="PANTHER" id="PTHR40254:SF1">
    <property type="entry name" value="BLR0577 PROTEIN"/>
    <property type="match status" value="1"/>
</dbReference>
<dbReference type="EMBL" id="SPDS01000001">
    <property type="protein sequence ID" value="TFH55931.1"/>
    <property type="molecule type" value="Genomic_DNA"/>
</dbReference>
<evidence type="ECO:0000313" key="3">
    <source>
        <dbReference type="EMBL" id="TFH55931.1"/>
    </source>
</evidence>
<dbReference type="RefSeq" id="WP_134779228.1">
    <property type="nucleotide sequence ID" value="NZ_SPDS01000001.1"/>
</dbReference>
<dbReference type="Pfam" id="PF13454">
    <property type="entry name" value="NAD_binding_9"/>
    <property type="match status" value="1"/>
</dbReference>
<evidence type="ECO:0000313" key="4">
    <source>
        <dbReference type="Proteomes" id="UP000297638"/>
    </source>
</evidence>
<evidence type="ECO:0000256" key="1">
    <source>
        <dbReference type="SAM" id="MobiDB-lite"/>
    </source>
</evidence>
<comment type="caution">
    <text evidence="3">The sequence shown here is derived from an EMBL/GenBank/DDBJ whole genome shotgun (WGS) entry which is preliminary data.</text>
</comment>
<dbReference type="InterPro" id="IPR036188">
    <property type="entry name" value="FAD/NAD-bd_sf"/>
</dbReference>
<sequence length="542" mass="59062">MTRIAMIGGGPKCLFALLALNDGLEEYPDLEVRVDVYDPYPPGAGRVWNTKQPQELRLNVNPRIIDASSSLCSKTFNQWHARTGTGSDEEAYPPRALVGQYLAEQFDLLASQGSLHVQHRAVEATGINRRGALWEMESAQVTELYDEVVLATGHGLNGYLPPDSPEGSLPAAALTVECEPAMDAAVPAGSNVMLRGSALTAYDVVLHLTEGRGGTWDRISDEGMEALRYRPGGSEPASITMTSRSGIPMTPKPNERPRKLERILDPYRDKVRRWGEERHLNDAGKPASNTQMDALWRLLLSCAVACAEAMGAPLTENDLQTALQTGISTRMSAKPSPAEQLRESLQINHGRQSPSPEWLWGTVWSGLYSQLVEALSRISWTGEERKQFKVFAANLERMAFGPPEPTAMKLLALFNAGILKQEQLSHAGGSPTQVVVDAVTAPAGVLHLSQAPGAGASSLYRKLFLAGEVSIRAGERGLLTDTDGTCMDAVGERNEALAAIGRPTEDPTLGHDTLNRELHPEYQRWARRIVRQLAASQEKVVH</sequence>
<organism evidence="3 4">
    <name type="scientific">Glutamicibacter arilaitensis</name>
    <dbReference type="NCBI Taxonomy" id="256701"/>
    <lineage>
        <taxon>Bacteria</taxon>
        <taxon>Bacillati</taxon>
        <taxon>Actinomycetota</taxon>
        <taxon>Actinomycetes</taxon>
        <taxon>Micrococcales</taxon>
        <taxon>Micrococcaceae</taxon>
        <taxon>Glutamicibacter</taxon>
    </lineage>
</organism>
<protein>
    <submittedName>
        <fullName evidence="3">FAD/NAD(P)-binding protein</fullName>
    </submittedName>
</protein>
<dbReference type="Gene3D" id="3.50.50.60">
    <property type="entry name" value="FAD/NAD(P)-binding domain"/>
    <property type="match status" value="1"/>
</dbReference>
<dbReference type="InterPro" id="IPR038732">
    <property type="entry name" value="HpyO/CreE_NAD-binding"/>
</dbReference>
<dbReference type="AlphaFoldDB" id="A0A4Y8TWL4"/>
<feature type="domain" description="FAD-dependent urate hydroxylase HpyO/Asp monooxygenase CreE-like FAD/NAD(P)-binding" evidence="2">
    <location>
        <begin position="5"/>
        <end position="154"/>
    </location>
</feature>
<dbReference type="InterPro" id="IPR052189">
    <property type="entry name" value="L-asp_N-monooxygenase_NS-form"/>
</dbReference>
<accession>A0A4Y8TWL4</accession>
<dbReference type="Proteomes" id="UP000297638">
    <property type="component" value="Unassembled WGS sequence"/>
</dbReference>
<reference evidence="3 4" key="1">
    <citation type="submission" date="2019-03" db="EMBL/GenBank/DDBJ databases">
        <title>Glutamicibacter sp. LJH19 genome.</title>
        <authorList>
            <person name="Sinai Borker S."/>
            <person name="Kumar R."/>
        </authorList>
    </citation>
    <scope>NUCLEOTIDE SEQUENCE [LARGE SCALE GENOMIC DNA]</scope>
    <source>
        <strain evidence="3 4">LJH19</strain>
    </source>
</reference>